<feature type="transmembrane region" description="Helical" evidence="8">
    <location>
        <begin position="612"/>
        <end position="633"/>
    </location>
</feature>
<feature type="compositionally biased region" description="Low complexity" evidence="7">
    <location>
        <begin position="843"/>
        <end position="854"/>
    </location>
</feature>
<comment type="similarity">
    <text evidence="2">Belongs to the major facilitator superfamily. Folate-biopterin transporter (TC 2.A.71) family.</text>
</comment>
<feature type="transmembrane region" description="Helical" evidence="8">
    <location>
        <begin position="220"/>
        <end position="244"/>
    </location>
</feature>
<feature type="transmembrane region" description="Helical" evidence="8">
    <location>
        <begin position="404"/>
        <end position="421"/>
    </location>
</feature>
<evidence type="ECO:0000256" key="7">
    <source>
        <dbReference type="SAM" id="MobiDB-lite"/>
    </source>
</evidence>
<comment type="subcellular location">
    <subcellularLocation>
        <location evidence="1">Membrane</location>
        <topology evidence="1">Multi-pass membrane protein</topology>
    </subcellularLocation>
</comment>
<evidence type="ECO:0000256" key="3">
    <source>
        <dbReference type="ARBA" id="ARBA00022448"/>
    </source>
</evidence>
<feature type="transmembrane region" description="Helical" evidence="8">
    <location>
        <begin position="545"/>
        <end position="570"/>
    </location>
</feature>
<dbReference type="Pfam" id="PF03092">
    <property type="entry name" value="BT1"/>
    <property type="match status" value="2"/>
</dbReference>
<dbReference type="Proteomes" id="UP000660262">
    <property type="component" value="Unassembled WGS sequence"/>
</dbReference>
<feature type="region of interest" description="Disordered" evidence="7">
    <location>
        <begin position="790"/>
        <end position="854"/>
    </location>
</feature>
<dbReference type="InterPro" id="IPR036259">
    <property type="entry name" value="MFS_trans_sf"/>
</dbReference>
<dbReference type="InterPro" id="IPR039309">
    <property type="entry name" value="BT1"/>
</dbReference>
<name>A0A830HHM9_9CHLO</name>
<dbReference type="PANTHER" id="PTHR31585">
    <property type="entry name" value="FOLATE-BIOPTERIN TRANSPORTER 1, CHLOROPLASTIC"/>
    <property type="match status" value="1"/>
</dbReference>
<feature type="transmembrane region" description="Helical" evidence="8">
    <location>
        <begin position="153"/>
        <end position="172"/>
    </location>
</feature>
<dbReference type="AlphaFoldDB" id="A0A830HHM9"/>
<feature type="transmembrane region" description="Helical" evidence="8">
    <location>
        <begin position="582"/>
        <end position="600"/>
    </location>
</feature>
<reference evidence="9" key="1">
    <citation type="submission" date="2020-10" db="EMBL/GenBank/DDBJ databases">
        <title>Unveiling of a novel bifunctional photoreceptor, Dualchrome1, isolated from a cosmopolitan green alga.</title>
        <authorList>
            <person name="Suzuki S."/>
            <person name="Kawachi M."/>
        </authorList>
    </citation>
    <scope>NUCLEOTIDE SEQUENCE</scope>
    <source>
        <strain evidence="9">NIES 2893</strain>
    </source>
</reference>
<gene>
    <name evidence="9" type="ORF">PPROV_000510400</name>
</gene>
<feature type="transmembrane region" description="Helical" evidence="8">
    <location>
        <begin position="510"/>
        <end position="533"/>
    </location>
</feature>
<proteinExistence type="inferred from homology"/>
<comment type="caution">
    <text evidence="9">The sequence shown here is derived from an EMBL/GenBank/DDBJ whole genome shotgun (WGS) entry which is preliminary data.</text>
</comment>
<evidence type="ECO:0000313" key="9">
    <source>
        <dbReference type="EMBL" id="GHP06358.1"/>
    </source>
</evidence>
<sequence length="957" mass="104825">MVSFGGGGGDDGGEDGSARSNNNNNPAGNGSSSAPRNSRFLRAPTRTWRGFGAPVEEESETIEDATPQRTDSDENVYDSALELADVHTTKMGIAAKPADGKMPTQEAAPEEPLYNPRWYVTWPDEGPSICDYLLYPPRTVVAWFRLLGDNYGWNYMSFIIIFMLGNFIPTILDYVYRSINAPSILVQSLENVQALPQLLSPLLGLMVNLCPIAGWHFNPYIIISTVVGVIGYLVIGLVPASAYLGFERGNIFREICFPPYDYYDALAPGPEMSPLDLVDEPPIDDGVPTRRRFLQQGLNDAAAAAASSLAPSPESDETMMPALECELLPQSVLGTIIISICATFVVFSAKVPDNIIQGISAAKIKRIPAFGPDLATFNVQFFLFISLVQYSFSGALIDNLPARYGYIIGAFMISLILFNVWRNSLGERRLEKGKRGFRWDKLEKHRKTIVFALLLGLLGIAQALTSLFLVLFVNADVRTLSLVQFLVSTSFLGIVITLMVFMLPTRVALANIWIMINAACAPTAGQATFYFLADDPEAYPDGPHFSPYILATALPIVSLVFSFLGSFLYVKFMPNWKYRFVITLNIILMSLLNLLDVIFFRRWNKRVGIPDIVFLLGAQALPSAFVIMTNMPLSILMNQLTPHNIEATAMAIMTCCQTFGQNMGKNMGTLVNAYLDVNPSGQRGDAEQFENLWVNPVLNIALSFVVSWPLVYFMIPDARQTDNLAGSWIGEGETEEESRARYMTTEEDEIDHPSSAMAVGSPRDAYLLKEVAADPLKGLYNTMRRTSLDDSVYRPRPGSEAAAKPHASLRRTSLDMMFSPRRFPDDHGSDRASVTGVSPGWMRQRSQDSQASQRSTASMMIARRNRRDATIASLRAAAASMGQTTGLGRGGGAGLIQSTAPAIGQTYGGRGAAYNDASMRLVAANAAIAAELDMAATEAEDDARKGEESSDDEGREP</sequence>
<accession>A0A830HHM9</accession>
<feature type="transmembrane region" description="Helical" evidence="8">
    <location>
        <begin position="485"/>
        <end position="503"/>
    </location>
</feature>
<dbReference type="OrthoDB" id="754047at2759"/>
<organism evidence="9 10">
    <name type="scientific">Pycnococcus provasolii</name>
    <dbReference type="NCBI Taxonomy" id="41880"/>
    <lineage>
        <taxon>Eukaryota</taxon>
        <taxon>Viridiplantae</taxon>
        <taxon>Chlorophyta</taxon>
        <taxon>Pseudoscourfieldiophyceae</taxon>
        <taxon>Pseudoscourfieldiales</taxon>
        <taxon>Pycnococcaceae</taxon>
        <taxon>Pycnococcus</taxon>
    </lineage>
</organism>
<feature type="transmembrane region" description="Helical" evidence="8">
    <location>
        <begin position="192"/>
        <end position="213"/>
    </location>
</feature>
<dbReference type="GO" id="GO:0016020">
    <property type="term" value="C:membrane"/>
    <property type="evidence" value="ECO:0007669"/>
    <property type="project" value="UniProtKB-SubCell"/>
</dbReference>
<keyword evidence="3" id="KW-0813">Transport</keyword>
<keyword evidence="5 8" id="KW-1133">Transmembrane helix</keyword>
<evidence type="ECO:0000256" key="8">
    <source>
        <dbReference type="SAM" id="Phobius"/>
    </source>
</evidence>
<keyword evidence="4 8" id="KW-0812">Transmembrane</keyword>
<feature type="compositionally biased region" description="Low complexity" evidence="7">
    <location>
        <begin position="18"/>
        <end position="35"/>
    </location>
</feature>
<keyword evidence="6 8" id="KW-0472">Membrane</keyword>
<protein>
    <submittedName>
        <fullName evidence="9">Uncharacterized protein</fullName>
    </submittedName>
</protein>
<evidence type="ECO:0000313" key="10">
    <source>
        <dbReference type="Proteomes" id="UP000660262"/>
    </source>
</evidence>
<feature type="region of interest" description="Disordered" evidence="7">
    <location>
        <begin position="936"/>
        <end position="957"/>
    </location>
</feature>
<evidence type="ECO:0000256" key="2">
    <source>
        <dbReference type="ARBA" id="ARBA00007015"/>
    </source>
</evidence>
<feature type="compositionally biased region" description="Gly residues" evidence="7">
    <location>
        <begin position="1"/>
        <end position="10"/>
    </location>
</feature>
<feature type="transmembrane region" description="Helical" evidence="8">
    <location>
        <begin position="370"/>
        <end position="392"/>
    </location>
</feature>
<feature type="transmembrane region" description="Helical" evidence="8">
    <location>
        <begin position="327"/>
        <end position="349"/>
    </location>
</feature>
<keyword evidence="10" id="KW-1185">Reference proteome</keyword>
<evidence type="ECO:0000256" key="4">
    <source>
        <dbReference type="ARBA" id="ARBA00022692"/>
    </source>
</evidence>
<dbReference type="PANTHER" id="PTHR31585:SF51">
    <property type="entry name" value="TRANSPORTER, PUTATIVE-RELATED"/>
    <property type="match status" value="1"/>
</dbReference>
<evidence type="ECO:0000256" key="5">
    <source>
        <dbReference type="ARBA" id="ARBA00022989"/>
    </source>
</evidence>
<feature type="region of interest" description="Disordered" evidence="7">
    <location>
        <begin position="1"/>
        <end position="73"/>
    </location>
</feature>
<dbReference type="EMBL" id="BNJQ01000012">
    <property type="protein sequence ID" value="GHP06358.1"/>
    <property type="molecule type" value="Genomic_DNA"/>
</dbReference>
<evidence type="ECO:0000256" key="6">
    <source>
        <dbReference type="ARBA" id="ARBA00023136"/>
    </source>
</evidence>
<dbReference type="SUPFAM" id="SSF103473">
    <property type="entry name" value="MFS general substrate transporter"/>
    <property type="match status" value="1"/>
</dbReference>
<evidence type="ECO:0000256" key="1">
    <source>
        <dbReference type="ARBA" id="ARBA00004141"/>
    </source>
</evidence>
<feature type="transmembrane region" description="Helical" evidence="8">
    <location>
        <begin position="448"/>
        <end position="473"/>
    </location>
</feature>
<feature type="transmembrane region" description="Helical" evidence="8">
    <location>
        <begin position="692"/>
        <end position="715"/>
    </location>
</feature>